<dbReference type="InterPro" id="IPR045990">
    <property type="entry name" value="DUF5946"/>
</dbReference>
<dbReference type="Pfam" id="PF19371">
    <property type="entry name" value="DUF5946"/>
    <property type="match status" value="1"/>
</dbReference>
<dbReference type="OrthoDB" id="531380at2"/>
<keyword evidence="2" id="KW-1185">Reference proteome</keyword>
<reference evidence="2" key="1">
    <citation type="submission" date="2018-07" db="EMBL/GenBank/DDBJ databases">
        <title>Genome sequence of Erythrobacter strain YH-07, an antagonistic bacterium isolated from Yellow Sea.</title>
        <authorList>
            <person name="Tang T."/>
            <person name="Liu Q."/>
            <person name="Sun X."/>
        </authorList>
    </citation>
    <scope>NUCLEOTIDE SEQUENCE [LARGE SCALE GENOMIC DNA]</scope>
    <source>
        <strain evidence="2">YH-07</strain>
    </source>
</reference>
<name>A0A345YBV8_9SPHN</name>
<organism evidence="1 2">
    <name type="scientific">Erythrobacter aureus</name>
    <dbReference type="NCBI Taxonomy" id="2182384"/>
    <lineage>
        <taxon>Bacteria</taxon>
        <taxon>Pseudomonadati</taxon>
        <taxon>Pseudomonadota</taxon>
        <taxon>Alphaproteobacteria</taxon>
        <taxon>Sphingomonadales</taxon>
        <taxon>Erythrobacteraceae</taxon>
        <taxon>Erythrobacter/Porphyrobacter group</taxon>
        <taxon>Erythrobacter</taxon>
    </lineage>
</organism>
<accession>A0A345YBV8</accession>
<protein>
    <submittedName>
        <fullName evidence="1">Uncharacterized protein</fullName>
    </submittedName>
</protein>
<dbReference type="Proteomes" id="UP000254508">
    <property type="component" value="Chromosome"/>
</dbReference>
<evidence type="ECO:0000313" key="1">
    <source>
        <dbReference type="EMBL" id="AXK41410.1"/>
    </source>
</evidence>
<dbReference type="KEGG" id="err:DVR09_02860"/>
<proteinExistence type="predicted"/>
<evidence type="ECO:0000313" key="2">
    <source>
        <dbReference type="Proteomes" id="UP000254508"/>
    </source>
</evidence>
<gene>
    <name evidence="1" type="ORF">DVR09_02860</name>
</gene>
<dbReference type="EMBL" id="CP031357">
    <property type="protein sequence ID" value="AXK41410.1"/>
    <property type="molecule type" value="Genomic_DNA"/>
</dbReference>
<dbReference type="AlphaFoldDB" id="A0A345YBV8"/>
<sequence>MISSAACWRRYSAILGREYSTPALMPTHFLTVDVFAVQHPGDRGDRRARQSVWLHLAGLHAVLRQGRKPEYRYALLNKLADADCDWPDQPDHAPFPLVAGDICVELSVENHIEIVRRWADTALASYEEAVPGLATRIAAFA</sequence>